<keyword evidence="5" id="KW-1185">Reference proteome</keyword>
<feature type="domain" description="NAD-dependent epimerase/dehydratase" evidence="2">
    <location>
        <begin position="169"/>
        <end position="289"/>
    </location>
</feature>
<dbReference type="CDD" id="cd07820">
    <property type="entry name" value="SRPBCC_3"/>
    <property type="match status" value="1"/>
</dbReference>
<dbReference type="STRING" id="1577474.GA0111570_10762"/>
<dbReference type="Gene3D" id="3.30.530.20">
    <property type="match status" value="1"/>
</dbReference>
<dbReference type="InterPro" id="IPR013549">
    <property type="entry name" value="DUF1731"/>
</dbReference>
<proteinExistence type="inferred from homology"/>
<protein>
    <recommendedName>
        <fullName evidence="6">TIGR01777 family protein</fullName>
    </recommendedName>
</protein>
<dbReference type="EMBL" id="FMYF01000007">
    <property type="protein sequence ID" value="SDB90035.1"/>
    <property type="molecule type" value="Genomic_DNA"/>
</dbReference>
<dbReference type="RefSeq" id="WP_217634136.1">
    <property type="nucleotide sequence ID" value="NZ_FMYF01000007.1"/>
</dbReference>
<dbReference type="InterPro" id="IPR010099">
    <property type="entry name" value="SDR39U1"/>
</dbReference>
<evidence type="ECO:0000259" key="3">
    <source>
        <dbReference type="Pfam" id="PF08338"/>
    </source>
</evidence>
<dbReference type="PANTHER" id="PTHR11092:SF0">
    <property type="entry name" value="EPIMERASE FAMILY PROTEIN SDR39U1"/>
    <property type="match status" value="1"/>
</dbReference>
<organism evidence="4 5">
    <name type="scientific">Raineyella antarctica</name>
    <dbReference type="NCBI Taxonomy" id="1577474"/>
    <lineage>
        <taxon>Bacteria</taxon>
        <taxon>Bacillati</taxon>
        <taxon>Actinomycetota</taxon>
        <taxon>Actinomycetes</taxon>
        <taxon>Propionibacteriales</taxon>
        <taxon>Propionibacteriaceae</taxon>
        <taxon>Raineyella</taxon>
    </lineage>
</organism>
<dbReference type="InterPro" id="IPR001509">
    <property type="entry name" value="Epimerase_deHydtase"/>
</dbReference>
<dbReference type="Proteomes" id="UP000199086">
    <property type="component" value="Unassembled WGS sequence"/>
</dbReference>
<dbReference type="InterPro" id="IPR036291">
    <property type="entry name" value="NAD(P)-bd_dom_sf"/>
</dbReference>
<dbReference type="NCBIfam" id="TIGR01777">
    <property type="entry name" value="yfcH"/>
    <property type="match status" value="1"/>
</dbReference>
<dbReference type="InterPro" id="IPR023393">
    <property type="entry name" value="START-like_dom_sf"/>
</dbReference>
<feature type="domain" description="DUF1731" evidence="3">
    <location>
        <begin position="416"/>
        <end position="464"/>
    </location>
</feature>
<evidence type="ECO:0000259" key="2">
    <source>
        <dbReference type="Pfam" id="PF01370"/>
    </source>
</evidence>
<dbReference type="Pfam" id="PF01370">
    <property type="entry name" value="Epimerase"/>
    <property type="match status" value="1"/>
</dbReference>
<dbReference type="SUPFAM" id="SSF51735">
    <property type="entry name" value="NAD(P)-binding Rossmann-fold domains"/>
    <property type="match status" value="1"/>
</dbReference>
<dbReference type="Gene3D" id="3.40.50.720">
    <property type="entry name" value="NAD(P)-binding Rossmann-like Domain"/>
    <property type="match status" value="1"/>
</dbReference>
<reference evidence="4 5" key="1">
    <citation type="submission" date="2016-06" db="EMBL/GenBank/DDBJ databases">
        <authorList>
            <person name="Olsen C.W."/>
            <person name="Carey S."/>
            <person name="Hinshaw L."/>
            <person name="Karasin A.I."/>
        </authorList>
    </citation>
    <scope>NUCLEOTIDE SEQUENCE [LARGE SCALE GENOMIC DNA]</scope>
    <source>
        <strain evidence="4 5">LZ-22</strain>
    </source>
</reference>
<dbReference type="SUPFAM" id="SSF55961">
    <property type="entry name" value="Bet v1-like"/>
    <property type="match status" value="1"/>
</dbReference>
<gene>
    <name evidence="4" type="ORF">GA0111570_10762</name>
</gene>
<evidence type="ECO:0000256" key="1">
    <source>
        <dbReference type="ARBA" id="ARBA00009353"/>
    </source>
</evidence>
<dbReference type="AlphaFoldDB" id="A0A1G6H7W5"/>
<evidence type="ECO:0008006" key="6">
    <source>
        <dbReference type="Google" id="ProtNLM"/>
    </source>
</evidence>
<dbReference type="PANTHER" id="PTHR11092">
    <property type="entry name" value="SUGAR NUCLEOTIDE EPIMERASE RELATED"/>
    <property type="match status" value="1"/>
</dbReference>
<evidence type="ECO:0000313" key="4">
    <source>
        <dbReference type="EMBL" id="SDB90035.1"/>
    </source>
</evidence>
<accession>A0A1G6H7W5</accession>
<dbReference type="Pfam" id="PF08338">
    <property type="entry name" value="DUF1731"/>
    <property type="match status" value="1"/>
</dbReference>
<name>A0A1G6H7W5_9ACTN</name>
<comment type="similarity">
    <text evidence="1">Belongs to the NAD(P)-dependent epimerase/dehydratase family. SDR39U1 subfamily.</text>
</comment>
<evidence type="ECO:0000313" key="5">
    <source>
        <dbReference type="Proteomes" id="UP000199086"/>
    </source>
</evidence>
<sequence length="467" mass="50422">MPVFEHSATYPHPRHEVFAWHERPGAFVRLTPPGSAIPLHGPTDGIRAGSRMEIRVSLPFLSALWPGDTAPGPSWMVEHTAYEPGVRFVDEQVRGPMEDWRHEHEFADAPGNGTTITDRLTYELPRPLRGVADGQVRRYLKGLFRFREEQLRADLDLHARLSGTPQVVAVSGASGMIGDQLCALLTTGGHTVRRLVRRAATSDDEIRWDPARGELDPAALAGVDTVVNLSGRSIGGRFTESAKREILSSRVDSTTTLVRAIAAARAAGNGPGTLVQASGIGLYGARRPGELLDEESRPGVDFLADVVRQWEAAADPVQDQGVRLVKLRTGIVLGAASGALALQLPLFMVGVGGRLTDPQSMMSWIGLDDMVRVYASAVLDPEWTGAVNAVAPHPVSAGAFATRLGRVMHRPSLVPTPAFGPKLVLGREGADVLVRTDQRVSSARLESLGFRFSHPELEPALRHALAR</sequence>